<protein>
    <submittedName>
        <fullName evidence="4">ABC transporter ATP-binding protein</fullName>
    </submittedName>
</protein>
<dbReference type="PROSITE" id="PS50893">
    <property type="entry name" value="ABC_TRANSPORTER_2"/>
    <property type="match status" value="1"/>
</dbReference>
<dbReference type="Proteomes" id="UP000774130">
    <property type="component" value="Unassembled WGS sequence"/>
</dbReference>
<dbReference type="GO" id="GO:0005524">
    <property type="term" value="F:ATP binding"/>
    <property type="evidence" value="ECO:0007669"/>
    <property type="project" value="UniProtKB-KW"/>
</dbReference>
<feature type="domain" description="ABC transporter" evidence="3">
    <location>
        <begin position="3"/>
        <end position="228"/>
    </location>
</feature>
<evidence type="ECO:0000256" key="2">
    <source>
        <dbReference type="ARBA" id="ARBA00022840"/>
    </source>
</evidence>
<reference evidence="4 5" key="1">
    <citation type="submission" date="2021-06" db="EMBL/GenBank/DDBJ databases">
        <title>Enterococcus alishanensis sp. nov., a novel lactic acid bacterium isolated from fresh coffee beans.</title>
        <authorList>
            <person name="Chen Y.-S."/>
        </authorList>
    </citation>
    <scope>NUCLEOTIDE SEQUENCE [LARGE SCALE GENOMIC DNA]</scope>
    <source>
        <strain evidence="4 5">ALS3</strain>
    </source>
</reference>
<evidence type="ECO:0000313" key="4">
    <source>
        <dbReference type="EMBL" id="MBV7390687.1"/>
    </source>
</evidence>
<keyword evidence="1" id="KW-0547">Nucleotide-binding</keyword>
<dbReference type="PANTHER" id="PTHR43158:SF5">
    <property type="entry name" value="ABC TRANSPORTER, ATP-BINDING PROTEIN"/>
    <property type="match status" value="1"/>
</dbReference>
<dbReference type="EMBL" id="JAHUZB010000003">
    <property type="protein sequence ID" value="MBV7390687.1"/>
    <property type="molecule type" value="Genomic_DNA"/>
</dbReference>
<keyword evidence="5" id="KW-1185">Reference proteome</keyword>
<dbReference type="RefSeq" id="WP_218325744.1">
    <property type="nucleotide sequence ID" value="NZ_JAHUZB010000003.1"/>
</dbReference>
<evidence type="ECO:0000256" key="1">
    <source>
        <dbReference type="ARBA" id="ARBA00022741"/>
    </source>
</evidence>
<dbReference type="SMART" id="SM00382">
    <property type="entry name" value="AAA"/>
    <property type="match status" value="1"/>
</dbReference>
<gene>
    <name evidence="4" type="ORF">KUA55_08350</name>
</gene>
<dbReference type="InterPro" id="IPR003439">
    <property type="entry name" value="ABC_transporter-like_ATP-bd"/>
</dbReference>
<dbReference type="Pfam" id="PF00005">
    <property type="entry name" value="ABC_tran"/>
    <property type="match status" value="1"/>
</dbReference>
<sequence>MSLVINGVTKIYKEKNALDDIQLTFEKEKIYGLLGRNGAGKSTLLNIISNRAFPSRGSVNLDGEKVTDNEHALDNIYLMSEDNLFPSPLKVKDVFKLSEGFYGNFDWDLANHMIKAFDLDPKLKMRKLSTGYRSIAKLITALSVPCDYIFLDEPVLGLDANHRELFYQFLLETYEERPRTFVLSTHLIEEIANLLEEVIFIDHGKLIKQATVEDILGEGKTLTGPKDLVLAATENLHVLNIDLLGNQATAFVTGDLPAQLPGEIRLGPMNLQSYFVQLTKRNGEAK</sequence>
<proteinExistence type="predicted"/>
<name>A0ABS6TCR0_9ENTE</name>
<accession>A0ABS6TCR0</accession>
<comment type="caution">
    <text evidence="4">The sequence shown here is derived from an EMBL/GenBank/DDBJ whole genome shotgun (WGS) entry which is preliminary data.</text>
</comment>
<dbReference type="InterPro" id="IPR003593">
    <property type="entry name" value="AAA+_ATPase"/>
</dbReference>
<organism evidence="4 5">
    <name type="scientific">Enterococcus alishanensis</name>
    <dbReference type="NCBI Taxonomy" id="1303817"/>
    <lineage>
        <taxon>Bacteria</taxon>
        <taxon>Bacillati</taxon>
        <taxon>Bacillota</taxon>
        <taxon>Bacilli</taxon>
        <taxon>Lactobacillales</taxon>
        <taxon>Enterococcaceae</taxon>
        <taxon>Enterococcus</taxon>
    </lineage>
</organism>
<dbReference type="PANTHER" id="PTHR43158">
    <property type="entry name" value="SKFA PEPTIDE EXPORT ATP-BINDING PROTEIN SKFE"/>
    <property type="match status" value="1"/>
</dbReference>
<evidence type="ECO:0000313" key="5">
    <source>
        <dbReference type="Proteomes" id="UP000774130"/>
    </source>
</evidence>
<keyword evidence="2 4" id="KW-0067">ATP-binding</keyword>
<evidence type="ECO:0000259" key="3">
    <source>
        <dbReference type="PROSITE" id="PS50893"/>
    </source>
</evidence>